<organism evidence="1 2">
    <name type="scientific">Cinara cedri</name>
    <dbReference type="NCBI Taxonomy" id="506608"/>
    <lineage>
        <taxon>Eukaryota</taxon>
        <taxon>Metazoa</taxon>
        <taxon>Ecdysozoa</taxon>
        <taxon>Arthropoda</taxon>
        <taxon>Hexapoda</taxon>
        <taxon>Insecta</taxon>
        <taxon>Pterygota</taxon>
        <taxon>Neoptera</taxon>
        <taxon>Paraneoptera</taxon>
        <taxon>Hemiptera</taxon>
        <taxon>Sternorrhyncha</taxon>
        <taxon>Aphidomorpha</taxon>
        <taxon>Aphidoidea</taxon>
        <taxon>Aphididae</taxon>
        <taxon>Lachninae</taxon>
        <taxon>Cinara</taxon>
    </lineage>
</organism>
<keyword evidence="2" id="KW-1185">Reference proteome</keyword>
<accession>A0A5E4NQK4</accession>
<name>A0A5E4NQK4_9HEMI</name>
<reference evidence="1 2" key="1">
    <citation type="submission" date="2019-08" db="EMBL/GenBank/DDBJ databases">
        <authorList>
            <person name="Alioto T."/>
            <person name="Alioto T."/>
            <person name="Gomez Garrido J."/>
        </authorList>
    </citation>
    <scope>NUCLEOTIDE SEQUENCE [LARGE SCALE GENOMIC DNA]</scope>
</reference>
<sequence>MKIWITLDETTNAERRYVENIVSGTLELNGLGKHFLINTEVLEKVNHSTISKFFDRSLQSIWPNGIKYDLVLLLLSDAA</sequence>
<proteinExistence type="predicted"/>
<dbReference type="OrthoDB" id="6617129at2759"/>
<evidence type="ECO:0000313" key="2">
    <source>
        <dbReference type="Proteomes" id="UP000325440"/>
    </source>
</evidence>
<dbReference type="AlphaFoldDB" id="A0A5E4NQK4"/>
<evidence type="ECO:0000313" key="1">
    <source>
        <dbReference type="EMBL" id="VVC46079.1"/>
    </source>
</evidence>
<protein>
    <submittedName>
        <fullName evidence="1">Uncharacterized protein</fullName>
    </submittedName>
</protein>
<gene>
    <name evidence="1" type="ORF">CINCED_3A012034</name>
</gene>
<dbReference type="Proteomes" id="UP000325440">
    <property type="component" value="Unassembled WGS sequence"/>
</dbReference>
<dbReference type="EMBL" id="CABPRJ010002432">
    <property type="protein sequence ID" value="VVC46079.1"/>
    <property type="molecule type" value="Genomic_DNA"/>
</dbReference>